<gene>
    <name evidence="2" type="ORF">M378DRAFT_92149</name>
</gene>
<feature type="transmembrane region" description="Helical" evidence="1">
    <location>
        <begin position="79"/>
        <end position="100"/>
    </location>
</feature>
<reference evidence="2 3" key="1">
    <citation type="submission" date="2014-04" db="EMBL/GenBank/DDBJ databases">
        <title>Evolutionary Origins and Diversification of the Mycorrhizal Mutualists.</title>
        <authorList>
            <consortium name="DOE Joint Genome Institute"/>
            <consortium name="Mycorrhizal Genomics Consortium"/>
            <person name="Kohler A."/>
            <person name="Kuo A."/>
            <person name="Nagy L.G."/>
            <person name="Floudas D."/>
            <person name="Copeland A."/>
            <person name="Barry K.W."/>
            <person name="Cichocki N."/>
            <person name="Veneault-Fourrey C."/>
            <person name="LaButti K."/>
            <person name="Lindquist E.A."/>
            <person name="Lipzen A."/>
            <person name="Lundell T."/>
            <person name="Morin E."/>
            <person name="Murat C."/>
            <person name="Riley R."/>
            <person name="Ohm R."/>
            <person name="Sun H."/>
            <person name="Tunlid A."/>
            <person name="Henrissat B."/>
            <person name="Grigoriev I.V."/>
            <person name="Hibbett D.S."/>
            <person name="Martin F."/>
        </authorList>
    </citation>
    <scope>NUCLEOTIDE SEQUENCE [LARGE SCALE GENOMIC DNA]</scope>
    <source>
        <strain evidence="2 3">Koide BX008</strain>
    </source>
</reference>
<name>A0A0C2WEX6_AMAMK</name>
<protein>
    <submittedName>
        <fullName evidence="2">Uncharacterized protein</fullName>
    </submittedName>
</protein>
<proteinExistence type="predicted"/>
<organism evidence="2 3">
    <name type="scientific">Amanita muscaria (strain Koide BX008)</name>
    <dbReference type="NCBI Taxonomy" id="946122"/>
    <lineage>
        <taxon>Eukaryota</taxon>
        <taxon>Fungi</taxon>
        <taxon>Dikarya</taxon>
        <taxon>Basidiomycota</taxon>
        <taxon>Agaricomycotina</taxon>
        <taxon>Agaricomycetes</taxon>
        <taxon>Agaricomycetidae</taxon>
        <taxon>Agaricales</taxon>
        <taxon>Pluteineae</taxon>
        <taxon>Amanitaceae</taxon>
        <taxon>Amanita</taxon>
    </lineage>
</organism>
<dbReference type="Proteomes" id="UP000054549">
    <property type="component" value="Unassembled WGS sequence"/>
</dbReference>
<keyword evidence="1" id="KW-1133">Transmembrane helix</keyword>
<keyword evidence="1" id="KW-0472">Membrane</keyword>
<dbReference type="STRING" id="946122.A0A0C2WEX6"/>
<evidence type="ECO:0000256" key="1">
    <source>
        <dbReference type="SAM" id="Phobius"/>
    </source>
</evidence>
<dbReference type="OrthoDB" id="2669721at2759"/>
<dbReference type="InParanoid" id="A0A0C2WEX6"/>
<dbReference type="AlphaFoldDB" id="A0A0C2WEX6"/>
<dbReference type="HOGENOM" id="CLU_047287_0_1_1"/>
<dbReference type="EMBL" id="KN818675">
    <property type="protein sequence ID" value="KIL54643.1"/>
    <property type="molecule type" value="Genomic_DNA"/>
</dbReference>
<evidence type="ECO:0000313" key="3">
    <source>
        <dbReference type="Proteomes" id="UP000054549"/>
    </source>
</evidence>
<sequence length="283" mass="32634">MHLICLNIPQHLLEIWQDNRGRTRGNCNTRWEFVVLDGDTWEDHGALVASMHQHLPGSFNRPPRNPAEKINSGYKAAEFLIYIWVLGLALFQLVLLHHLWNHFCKLVCGVRIISQRSITPEDLEQANQMLIEWEMEFEQRYYGRNFRRLHFVRPCVHAIAHGARETVRCGLLNLLAQWALENTIGNIKHEVHLYSNPFINLAEHGVLRAQVNALKAIIPSLDPQPKPRRGSLNIGNGYMLLCAYDRYMHEVPDIEDVAIQTYLLGAGHITAQRVGNFQVQKWA</sequence>
<keyword evidence="1" id="KW-0812">Transmembrane</keyword>
<evidence type="ECO:0000313" key="2">
    <source>
        <dbReference type="EMBL" id="KIL54643.1"/>
    </source>
</evidence>
<accession>A0A0C2WEX6</accession>
<keyword evidence="3" id="KW-1185">Reference proteome</keyword>